<dbReference type="NCBIfam" id="TIGR02100">
    <property type="entry name" value="glgX_debranch"/>
    <property type="match status" value="1"/>
</dbReference>
<evidence type="ECO:0000256" key="5">
    <source>
        <dbReference type="ARBA" id="ARBA00022801"/>
    </source>
</evidence>
<dbReference type="InterPro" id="IPR013783">
    <property type="entry name" value="Ig-like_fold"/>
</dbReference>
<evidence type="ECO:0000256" key="4">
    <source>
        <dbReference type="ARBA" id="ARBA00022640"/>
    </source>
</evidence>
<dbReference type="Gene3D" id="3.20.20.80">
    <property type="entry name" value="Glycosidases"/>
    <property type="match status" value="1"/>
</dbReference>
<keyword evidence="3" id="KW-0150">Chloroplast</keyword>
<dbReference type="InterPro" id="IPR011837">
    <property type="entry name" value="Glycogen_debranch_GlgX"/>
</dbReference>
<dbReference type="InterPro" id="IPR004193">
    <property type="entry name" value="Glyco_hydro_13_N"/>
</dbReference>
<evidence type="ECO:0000259" key="8">
    <source>
        <dbReference type="SMART" id="SM00642"/>
    </source>
</evidence>
<dbReference type="GO" id="GO:0009507">
    <property type="term" value="C:chloroplast"/>
    <property type="evidence" value="ECO:0007669"/>
    <property type="project" value="UniProtKB-SubCell"/>
</dbReference>
<dbReference type="CDD" id="cd02856">
    <property type="entry name" value="E_set_GDE_Isoamylase_N"/>
    <property type="match status" value="1"/>
</dbReference>
<dbReference type="EMBL" id="CAADRM010000151">
    <property type="protein sequence ID" value="VFU18443.1"/>
    <property type="molecule type" value="Genomic_DNA"/>
</dbReference>
<dbReference type="SMART" id="SM00642">
    <property type="entry name" value="Aamy"/>
    <property type="match status" value="1"/>
</dbReference>
<keyword evidence="6" id="KW-0809">Transit peptide</keyword>
<dbReference type="Pfam" id="PF02922">
    <property type="entry name" value="CBM_48"/>
    <property type="match status" value="1"/>
</dbReference>
<evidence type="ECO:0000256" key="6">
    <source>
        <dbReference type="ARBA" id="ARBA00022946"/>
    </source>
</evidence>
<dbReference type="InterPro" id="IPR013780">
    <property type="entry name" value="Glyco_hydro_b"/>
</dbReference>
<dbReference type="GO" id="GO:0004135">
    <property type="term" value="F:amylo-alpha-1,6-glucosidase activity"/>
    <property type="evidence" value="ECO:0007669"/>
    <property type="project" value="InterPro"/>
</dbReference>
<dbReference type="Gene3D" id="2.60.40.10">
    <property type="entry name" value="Immunoglobulins"/>
    <property type="match status" value="1"/>
</dbReference>
<dbReference type="Gene3D" id="2.60.40.1180">
    <property type="entry name" value="Golgi alpha-mannosidase II"/>
    <property type="match status" value="1"/>
</dbReference>
<dbReference type="InterPro" id="IPR006047">
    <property type="entry name" value="GH13_cat_dom"/>
</dbReference>
<dbReference type="CDD" id="cd11326">
    <property type="entry name" value="AmyAc_Glg_debranch"/>
    <property type="match status" value="1"/>
</dbReference>
<dbReference type="Pfam" id="PF00128">
    <property type="entry name" value="Alpha-amylase"/>
    <property type="match status" value="1"/>
</dbReference>
<keyword evidence="7 9" id="KW-0326">Glycosidase</keyword>
<dbReference type="InterPro" id="IPR017853">
    <property type="entry name" value="GH"/>
</dbReference>
<dbReference type="InterPro" id="IPR014756">
    <property type="entry name" value="Ig_E-set"/>
</dbReference>
<dbReference type="PANTHER" id="PTHR43002">
    <property type="entry name" value="GLYCOGEN DEBRANCHING ENZYME"/>
    <property type="match status" value="1"/>
</dbReference>
<dbReference type="GO" id="GO:0019156">
    <property type="term" value="F:isoamylase activity"/>
    <property type="evidence" value="ECO:0007669"/>
    <property type="project" value="UniProtKB-ARBA"/>
</dbReference>
<feature type="domain" description="Glycosyl hydrolase family 13 catalytic" evidence="8">
    <location>
        <begin position="158"/>
        <end position="565"/>
    </location>
</feature>
<proteinExistence type="inferred from homology"/>
<dbReference type="GO" id="GO:0005980">
    <property type="term" value="P:glycogen catabolic process"/>
    <property type="evidence" value="ECO:0007669"/>
    <property type="project" value="InterPro"/>
</dbReference>
<protein>
    <submittedName>
        <fullName evidence="9">Glycogen operon protein GlgX homolog</fullName>
        <ecNumber evidence="9">3.2.1.-</ecNumber>
    </submittedName>
</protein>
<dbReference type="Pfam" id="PF21156">
    <property type="entry name" value="ISOA1-3_C"/>
    <property type="match status" value="1"/>
</dbReference>
<name>A0A485M6H2_9ZZZZ</name>
<accession>A0A485M6H2</accession>
<gene>
    <name evidence="9" type="primary">glgX</name>
    <name evidence="9" type="ORF">SCFA_830007</name>
</gene>
<dbReference type="AlphaFoldDB" id="A0A485M6H2"/>
<dbReference type="SUPFAM" id="SSF81296">
    <property type="entry name" value="E set domains"/>
    <property type="match status" value="1"/>
</dbReference>
<evidence type="ECO:0000256" key="2">
    <source>
        <dbReference type="ARBA" id="ARBA00008061"/>
    </source>
</evidence>
<evidence type="ECO:0000256" key="7">
    <source>
        <dbReference type="ARBA" id="ARBA00023295"/>
    </source>
</evidence>
<keyword evidence="5 9" id="KW-0378">Hydrolase</keyword>
<comment type="similarity">
    <text evidence="2">Belongs to the glycosyl hydrolase 13 family.</text>
</comment>
<evidence type="ECO:0000256" key="3">
    <source>
        <dbReference type="ARBA" id="ARBA00022528"/>
    </source>
</evidence>
<dbReference type="SUPFAM" id="SSF51445">
    <property type="entry name" value="(Trans)glycosidases"/>
    <property type="match status" value="1"/>
</dbReference>
<dbReference type="SUPFAM" id="SSF51011">
    <property type="entry name" value="Glycosyl hydrolase domain"/>
    <property type="match status" value="1"/>
</dbReference>
<keyword evidence="4" id="KW-0934">Plastid</keyword>
<evidence type="ECO:0000313" key="9">
    <source>
        <dbReference type="EMBL" id="VFU18443.1"/>
    </source>
</evidence>
<sequence length="685" mass="77656">MRGDILPGKSYPLGATVYPEGVNFCIFSKSCHIVELLLFDDHDDVVPSRVIRLDPSLNKSFYYWHVFVRGVKPGQLYGYRIFGPHDPSRGLFFDGQKLLLDPYAKAVAVGRNYDRASACRPGDNCAWAAKSVVVDPLAYDWEGDEPLRAPYPTNIIYELHVGGFTRHQNSGLPEKLRGTYTGLIEKIGYLKDLGITSVELMPVQQFDEQDAPRPLKNYWGYSPMAFFAPHCGYSSSRDPLGPVNEFRDMVKALHRHGIEVILDVVFNHTAEAGHDGPTQSFRGIENNSYYIYNLARQRYENFTGCGNTVNTNFSIVRRMIMECLRYWVEQMHVDGFRFDLASVMCRGESGEPLEKPPILWSIESDPVLSGTKIIAEAWDAAGLYQVGSFIGERFAEWNSHFRDDVRCFVKGDRGMTFKLANRIVGSPDIYLEPDRETNRSINFVTCHDGFTLNDLVSYNVKHNEANLEGNRDGYSLNHSWNCGKEGPTDDPAVESLRIKQIKNFLTILLTSQGTPMMLMGDEVRRTQQGNNNAYCQDSELTWFDWSLTKTNADLLRFVRGLIHFTRSYSVFHHKYVLTRSLSHTDTTITWHGVHLNRPDFSEDSHSIAFELKAPAKGEHVFAILNAFWEPLAFEIPPSWTGQTWHRLIDTSLAGGEDYVPLAKAPHIGSKLYQADARSTVVLVSK</sequence>
<dbReference type="EC" id="3.2.1.-" evidence="9"/>
<organism evidence="9">
    <name type="scientific">anaerobic digester metagenome</name>
    <dbReference type="NCBI Taxonomy" id="1263854"/>
    <lineage>
        <taxon>unclassified sequences</taxon>
        <taxon>metagenomes</taxon>
        <taxon>ecological metagenomes</taxon>
    </lineage>
</organism>
<dbReference type="InterPro" id="IPR048650">
    <property type="entry name" value="ISOA1-3-like_C"/>
</dbReference>
<comment type="subcellular location">
    <subcellularLocation>
        <location evidence="1">Plastid</location>
        <location evidence="1">Chloroplast</location>
    </subcellularLocation>
</comment>
<dbReference type="InterPro" id="IPR044505">
    <property type="entry name" value="GlgX_Isoamylase_N_E_set"/>
</dbReference>
<evidence type="ECO:0000256" key="1">
    <source>
        <dbReference type="ARBA" id="ARBA00004229"/>
    </source>
</evidence>
<reference evidence="9" key="1">
    <citation type="submission" date="2019-03" db="EMBL/GenBank/DDBJ databases">
        <authorList>
            <person name="Hao L."/>
        </authorList>
    </citation>
    <scope>NUCLEOTIDE SEQUENCE</scope>
</reference>